<dbReference type="InterPro" id="IPR032675">
    <property type="entry name" value="LRR_dom_sf"/>
</dbReference>
<dbReference type="PANTHER" id="PTHR23155:SF1052">
    <property type="entry name" value="DISEASE RESISTANCE PROTEIN RPM1"/>
    <property type="match status" value="1"/>
</dbReference>
<dbReference type="Pfam" id="PF00931">
    <property type="entry name" value="NB-ARC"/>
    <property type="match status" value="1"/>
</dbReference>
<gene>
    <name evidence="6" type="ORF">URODEC1_LOCUS85287</name>
</gene>
<keyword evidence="1" id="KW-0677">Repeat</keyword>
<dbReference type="SUPFAM" id="SSF52540">
    <property type="entry name" value="P-loop containing nucleoside triphosphate hydrolases"/>
    <property type="match status" value="1"/>
</dbReference>
<proteinExistence type="predicted"/>
<dbReference type="Gene3D" id="3.40.50.300">
    <property type="entry name" value="P-loop containing nucleotide triphosphate hydrolases"/>
    <property type="match status" value="1"/>
</dbReference>
<evidence type="ECO:0000259" key="4">
    <source>
        <dbReference type="Pfam" id="PF23559"/>
    </source>
</evidence>
<evidence type="ECO:0000256" key="1">
    <source>
        <dbReference type="ARBA" id="ARBA00022737"/>
    </source>
</evidence>
<protein>
    <submittedName>
        <fullName evidence="6">Uncharacterized protein</fullName>
    </submittedName>
</protein>
<feature type="domain" description="Disease resistance protein winged helix" evidence="4">
    <location>
        <begin position="392"/>
        <end position="461"/>
    </location>
</feature>
<dbReference type="InterPro" id="IPR044974">
    <property type="entry name" value="Disease_R_plants"/>
</dbReference>
<dbReference type="GO" id="GO:0009626">
    <property type="term" value="P:plant-type hypersensitive response"/>
    <property type="evidence" value="ECO:0007669"/>
    <property type="project" value="UniProtKB-ARBA"/>
</dbReference>
<name>A0ABC9DHE1_9POAL</name>
<dbReference type="PRINTS" id="PR00364">
    <property type="entry name" value="DISEASERSIST"/>
</dbReference>
<dbReference type="EMBL" id="OZ075143">
    <property type="protein sequence ID" value="CAL5038977.1"/>
    <property type="molecule type" value="Genomic_DNA"/>
</dbReference>
<accession>A0ABC9DHE1</accession>
<keyword evidence="7" id="KW-1185">Reference proteome</keyword>
<evidence type="ECO:0000259" key="5">
    <source>
        <dbReference type="Pfam" id="PF23598"/>
    </source>
</evidence>
<dbReference type="Proteomes" id="UP001497457">
    <property type="component" value="Chromosome 33rd"/>
</dbReference>
<dbReference type="Gene3D" id="1.10.10.10">
    <property type="entry name" value="Winged helix-like DNA-binding domain superfamily/Winged helix DNA-binding domain"/>
    <property type="match status" value="1"/>
</dbReference>
<evidence type="ECO:0000313" key="6">
    <source>
        <dbReference type="EMBL" id="CAL5038977.1"/>
    </source>
</evidence>
<dbReference type="AlphaFoldDB" id="A0ABC9DHE1"/>
<evidence type="ECO:0000313" key="7">
    <source>
        <dbReference type="Proteomes" id="UP001497457"/>
    </source>
</evidence>
<dbReference type="InterPro" id="IPR036388">
    <property type="entry name" value="WH-like_DNA-bd_sf"/>
</dbReference>
<dbReference type="InterPro" id="IPR027417">
    <property type="entry name" value="P-loop_NTPase"/>
</dbReference>
<dbReference type="Gene3D" id="1.10.8.430">
    <property type="entry name" value="Helical domain of apoptotic protease-activating factors"/>
    <property type="match status" value="1"/>
</dbReference>
<dbReference type="SUPFAM" id="SSF52058">
    <property type="entry name" value="L domain-like"/>
    <property type="match status" value="1"/>
</dbReference>
<feature type="domain" description="Disease resistance R13L4/SHOC-2-like LRR" evidence="5">
    <location>
        <begin position="550"/>
        <end position="878"/>
    </location>
</feature>
<sequence length="909" mass="103819">MASASITFVLNRLADQAVKEAALLRGTRDVAHEVEDVLDEFLRKADLDRLAAGRSRWGRWLKLATTFTTQVAVRHDLRERMDGIKDRLKEISDNVDKYWRKQLRSNASPSAPNPSPSVPGWDEETEVFGFQKECKELEKHLLDTDSGRSVISIVGESGIGKSTLAWKVYDSSNIMKQFDVRAWINVPPQIKENDILYFIYKRLCPEMDEDMPLTTPDVHNALLKYLEDKRYLVMVDGLANFTNWNSILQSLPDNGNGSRVMIITRLEDKEEAAYADPKIKLVKIKNLSKEDSEDLFHRRLRRANKVSGGENLEPDQMEKACNNMYEITKGIPLAVVLLGGLLRTKDTKEWNKVFKQLKSSEEPKRVKRILALCFDDLPSRLKSCFLYFAGMPENLIYNARRIVRLWAAEGFLKPRKGKTIEDIGQSYLKELISRGMIQLVKKDINGGVWLVAIHDRLHAFAQLEAQEASFLEVHDNADVLAPASIRRLYLQNYMQSYIPMDTPFPMLRSILCDFAEERSQNLEATPHSKMLKGSSRNQANNNDLRYHALRSLRASKFLIVIDLRGLRIKKVPHAIGDLIHVRYLGLRSCNIDTLPSSIGHLINLQTLDIKRTKVVKVAQAFWEIPTLRHIAANKLQLPKSVGALNNMQTLTGLVCCDPWGNNMSPLNNMVFLRNLEISGLNENHWKGLADAFKKLESLLYLHLAGKGIPSELFTKFNLRRLQILELFGEVDTSSDKVEEQYTLPNLTRIVLKKTKVDKNFMDKIGELPSLTELVLSDESYVGEKLVFSDSGFNHITNLVMTHLPELLQWEIRPHSIPRIKKITVADCPKMKIKLHCKNEDQGLEGLMADLKEVVVWNMHEEISIEPENKALRDMIKRVTMNTKSDEITSAMQRTGRWRAGMIAGDMYHN</sequence>
<organism evidence="6 7">
    <name type="scientific">Urochloa decumbens</name>
    <dbReference type="NCBI Taxonomy" id="240449"/>
    <lineage>
        <taxon>Eukaryota</taxon>
        <taxon>Viridiplantae</taxon>
        <taxon>Streptophyta</taxon>
        <taxon>Embryophyta</taxon>
        <taxon>Tracheophyta</taxon>
        <taxon>Spermatophyta</taxon>
        <taxon>Magnoliopsida</taxon>
        <taxon>Liliopsida</taxon>
        <taxon>Poales</taxon>
        <taxon>Poaceae</taxon>
        <taxon>PACMAD clade</taxon>
        <taxon>Panicoideae</taxon>
        <taxon>Panicodae</taxon>
        <taxon>Paniceae</taxon>
        <taxon>Melinidinae</taxon>
        <taxon>Urochloa</taxon>
    </lineage>
</organism>
<keyword evidence="2" id="KW-0611">Plant defense</keyword>
<evidence type="ECO:0000256" key="2">
    <source>
        <dbReference type="ARBA" id="ARBA00022821"/>
    </source>
</evidence>
<dbReference type="Pfam" id="PF23559">
    <property type="entry name" value="WHD_DRP"/>
    <property type="match status" value="1"/>
</dbReference>
<dbReference type="InterPro" id="IPR042197">
    <property type="entry name" value="Apaf_helical"/>
</dbReference>
<feature type="domain" description="NB-ARC" evidence="3">
    <location>
        <begin position="131"/>
        <end position="298"/>
    </location>
</feature>
<dbReference type="GO" id="GO:0042742">
    <property type="term" value="P:defense response to bacterium"/>
    <property type="evidence" value="ECO:0007669"/>
    <property type="project" value="UniProtKB-ARBA"/>
</dbReference>
<evidence type="ECO:0000259" key="3">
    <source>
        <dbReference type="Pfam" id="PF00931"/>
    </source>
</evidence>
<dbReference type="Gene3D" id="3.80.10.10">
    <property type="entry name" value="Ribonuclease Inhibitor"/>
    <property type="match status" value="1"/>
</dbReference>
<dbReference type="PANTHER" id="PTHR23155">
    <property type="entry name" value="DISEASE RESISTANCE PROTEIN RP"/>
    <property type="match status" value="1"/>
</dbReference>
<dbReference type="InterPro" id="IPR002182">
    <property type="entry name" value="NB-ARC"/>
</dbReference>
<dbReference type="Pfam" id="PF23598">
    <property type="entry name" value="LRR_14"/>
    <property type="match status" value="1"/>
</dbReference>
<dbReference type="InterPro" id="IPR055414">
    <property type="entry name" value="LRR_R13L4/SHOC2-like"/>
</dbReference>
<dbReference type="FunFam" id="1.10.10.10:FF:000322">
    <property type="entry name" value="Probable disease resistance protein At1g63360"/>
    <property type="match status" value="1"/>
</dbReference>
<reference evidence="6" key="1">
    <citation type="submission" date="2024-10" db="EMBL/GenBank/DDBJ databases">
        <authorList>
            <person name="Ryan C."/>
        </authorList>
    </citation>
    <scope>NUCLEOTIDE SEQUENCE [LARGE SCALE GENOMIC DNA]</scope>
</reference>
<dbReference type="GO" id="GO:0002758">
    <property type="term" value="P:innate immune response-activating signaling pathway"/>
    <property type="evidence" value="ECO:0007669"/>
    <property type="project" value="UniProtKB-ARBA"/>
</dbReference>
<dbReference type="InterPro" id="IPR058922">
    <property type="entry name" value="WHD_DRP"/>
</dbReference>